<name>A0AAW2D7N0_9ROSI</name>
<gene>
    <name evidence="2" type="ORF">SO802_008105</name>
</gene>
<sequence length="120" mass="13566">MLRVSFEVKAVEIEVSFAWDAGIRDVVVEIDSKIVADTLQGQCTPPMVVSNVLVGIAYKLQDFRSIQVSRVKRRGNKPAHLMAKFAKEIDNIDNFVTWIKENLLLIELVIAYDILNLSFS</sequence>
<proteinExistence type="predicted"/>
<dbReference type="InterPro" id="IPR012337">
    <property type="entry name" value="RNaseH-like_sf"/>
</dbReference>
<dbReference type="InterPro" id="IPR053151">
    <property type="entry name" value="RNase_H-like"/>
</dbReference>
<feature type="domain" description="RNase H type-1" evidence="1">
    <location>
        <begin position="7"/>
        <end position="86"/>
    </location>
</feature>
<evidence type="ECO:0000259" key="1">
    <source>
        <dbReference type="Pfam" id="PF13456"/>
    </source>
</evidence>
<evidence type="ECO:0000313" key="2">
    <source>
        <dbReference type="EMBL" id="KAL0006603.1"/>
    </source>
</evidence>
<dbReference type="Gene3D" id="3.30.420.10">
    <property type="entry name" value="Ribonuclease H-like superfamily/Ribonuclease H"/>
    <property type="match status" value="1"/>
</dbReference>
<dbReference type="CDD" id="cd06222">
    <property type="entry name" value="RNase_H_like"/>
    <property type="match status" value="1"/>
</dbReference>
<dbReference type="InterPro" id="IPR002156">
    <property type="entry name" value="RNaseH_domain"/>
</dbReference>
<reference evidence="2 3" key="1">
    <citation type="submission" date="2024-01" db="EMBL/GenBank/DDBJ databases">
        <title>A telomere-to-telomere, gap-free genome of sweet tea (Lithocarpus litseifolius).</title>
        <authorList>
            <person name="Zhou J."/>
        </authorList>
    </citation>
    <scope>NUCLEOTIDE SEQUENCE [LARGE SCALE GENOMIC DNA]</scope>
    <source>
        <strain evidence="2">Zhou-2022a</strain>
        <tissue evidence="2">Leaf</tissue>
    </source>
</reference>
<dbReference type="GO" id="GO:0004523">
    <property type="term" value="F:RNA-DNA hybrid ribonuclease activity"/>
    <property type="evidence" value="ECO:0007669"/>
    <property type="project" value="InterPro"/>
</dbReference>
<organism evidence="2 3">
    <name type="scientific">Lithocarpus litseifolius</name>
    <dbReference type="NCBI Taxonomy" id="425828"/>
    <lineage>
        <taxon>Eukaryota</taxon>
        <taxon>Viridiplantae</taxon>
        <taxon>Streptophyta</taxon>
        <taxon>Embryophyta</taxon>
        <taxon>Tracheophyta</taxon>
        <taxon>Spermatophyta</taxon>
        <taxon>Magnoliopsida</taxon>
        <taxon>eudicotyledons</taxon>
        <taxon>Gunneridae</taxon>
        <taxon>Pentapetalae</taxon>
        <taxon>rosids</taxon>
        <taxon>fabids</taxon>
        <taxon>Fagales</taxon>
        <taxon>Fagaceae</taxon>
        <taxon>Lithocarpus</taxon>
    </lineage>
</organism>
<dbReference type="EMBL" id="JAZDWU010000003">
    <property type="protein sequence ID" value="KAL0006603.1"/>
    <property type="molecule type" value="Genomic_DNA"/>
</dbReference>
<dbReference type="GO" id="GO:0003676">
    <property type="term" value="F:nucleic acid binding"/>
    <property type="evidence" value="ECO:0007669"/>
    <property type="project" value="InterPro"/>
</dbReference>
<dbReference type="PANTHER" id="PTHR47723">
    <property type="entry name" value="OS05G0353850 PROTEIN"/>
    <property type="match status" value="1"/>
</dbReference>
<accession>A0AAW2D7N0</accession>
<dbReference type="AlphaFoldDB" id="A0AAW2D7N0"/>
<protein>
    <recommendedName>
        <fullName evidence="1">RNase H type-1 domain-containing protein</fullName>
    </recommendedName>
</protein>
<dbReference type="Proteomes" id="UP001459277">
    <property type="component" value="Unassembled WGS sequence"/>
</dbReference>
<dbReference type="PANTHER" id="PTHR47723:SF19">
    <property type="entry name" value="POLYNUCLEOTIDYL TRANSFERASE, RIBONUCLEASE H-LIKE SUPERFAMILY PROTEIN"/>
    <property type="match status" value="1"/>
</dbReference>
<comment type="caution">
    <text evidence="2">The sequence shown here is derived from an EMBL/GenBank/DDBJ whole genome shotgun (WGS) entry which is preliminary data.</text>
</comment>
<keyword evidence="3" id="KW-1185">Reference proteome</keyword>
<dbReference type="InterPro" id="IPR036397">
    <property type="entry name" value="RNaseH_sf"/>
</dbReference>
<dbReference type="SUPFAM" id="SSF53098">
    <property type="entry name" value="Ribonuclease H-like"/>
    <property type="match status" value="1"/>
</dbReference>
<dbReference type="InterPro" id="IPR044730">
    <property type="entry name" value="RNase_H-like_dom_plant"/>
</dbReference>
<dbReference type="Pfam" id="PF13456">
    <property type="entry name" value="RVT_3"/>
    <property type="match status" value="1"/>
</dbReference>
<evidence type="ECO:0000313" key="3">
    <source>
        <dbReference type="Proteomes" id="UP001459277"/>
    </source>
</evidence>